<dbReference type="OrthoDB" id="6064759at2"/>
<feature type="transmembrane region" description="Helical" evidence="1">
    <location>
        <begin position="181"/>
        <end position="199"/>
    </location>
</feature>
<name>A0A3S5F9T6_9NEIS</name>
<keyword evidence="1" id="KW-0472">Membrane</keyword>
<accession>A0A3S5F9T6</accession>
<feature type="transmembrane region" description="Helical" evidence="1">
    <location>
        <begin position="219"/>
        <end position="238"/>
    </location>
</feature>
<dbReference type="Proteomes" id="UP000272771">
    <property type="component" value="Chromosome"/>
</dbReference>
<organism evidence="2 3">
    <name type="scientific">Neisseria weaveri</name>
    <dbReference type="NCBI Taxonomy" id="28091"/>
    <lineage>
        <taxon>Bacteria</taxon>
        <taxon>Pseudomonadati</taxon>
        <taxon>Pseudomonadota</taxon>
        <taxon>Betaproteobacteria</taxon>
        <taxon>Neisseriales</taxon>
        <taxon>Neisseriaceae</taxon>
        <taxon>Neisseria</taxon>
    </lineage>
</organism>
<evidence type="ECO:0000313" key="2">
    <source>
        <dbReference type="EMBL" id="VEJ51558.1"/>
    </source>
</evidence>
<keyword evidence="3" id="KW-1185">Reference proteome</keyword>
<reference evidence="2 3" key="1">
    <citation type="submission" date="2018-12" db="EMBL/GenBank/DDBJ databases">
        <authorList>
            <consortium name="Pathogen Informatics"/>
        </authorList>
    </citation>
    <scope>NUCLEOTIDE SEQUENCE [LARGE SCALE GENOMIC DNA]</scope>
    <source>
        <strain evidence="2 3">NCTC12742</strain>
    </source>
</reference>
<proteinExistence type="predicted"/>
<evidence type="ECO:0000313" key="3">
    <source>
        <dbReference type="Proteomes" id="UP000272771"/>
    </source>
</evidence>
<feature type="transmembrane region" description="Helical" evidence="1">
    <location>
        <begin position="12"/>
        <end position="29"/>
    </location>
</feature>
<keyword evidence="1" id="KW-1133">Transmembrane helix</keyword>
<dbReference type="EMBL" id="LR134533">
    <property type="protein sequence ID" value="VEJ51558.1"/>
    <property type="molecule type" value="Genomic_DNA"/>
</dbReference>
<evidence type="ECO:0000256" key="1">
    <source>
        <dbReference type="SAM" id="Phobius"/>
    </source>
</evidence>
<keyword evidence="1" id="KW-0812">Transmembrane</keyword>
<gene>
    <name evidence="2" type="ORF">NCTC12742_01456</name>
</gene>
<protein>
    <submittedName>
        <fullName evidence="2">Uncharacterized protein</fullName>
    </submittedName>
</protein>
<feature type="transmembrane region" description="Helical" evidence="1">
    <location>
        <begin position="91"/>
        <end position="116"/>
    </location>
</feature>
<feature type="transmembrane region" description="Helical" evidence="1">
    <location>
        <begin position="122"/>
        <end position="143"/>
    </location>
</feature>
<dbReference type="RefSeq" id="WP_004286193.1">
    <property type="nucleotide sequence ID" value="NZ_CAUJRG010000001.1"/>
</dbReference>
<dbReference type="AlphaFoldDB" id="A0A3S5F9T6"/>
<feature type="transmembrane region" description="Helical" evidence="1">
    <location>
        <begin position="55"/>
        <end position="79"/>
    </location>
</feature>
<sequence length="248" mass="28910">MNGTRWWENYLVRYLVPSILGMVILMWLGENFPMLKTYLSILPFDGYDKFSTAHLVGWLLFGTLYCYIASYPILVFHAIRIEFFKKNKTNILNLHTVLPISLFTIFIVLSVLIISSQNNKNFAFGVVVCSVCVFSLYQIYYLYKVSSTRLGFSYAKRLTQVRNGQKDFVESYRHLREHGNTALIILFEILLAAVLYVVLSFEVKPNYPNLSKKYIDLSMVSIILFIWVAPATLVYFYGQFLERKLSQF</sequence>
<dbReference type="STRING" id="28091.SAMEA3174300_00016"/>